<accession>A0A6A4JP14</accession>
<keyword evidence="2" id="KW-1185">Reference proteome</keyword>
<reference evidence="1" key="1">
    <citation type="journal article" date="2021" name="Mol. Ecol. Resour.">
        <title>Apolygus lucorum genome provides insights into omnivorousness and mesophyll feeding.</title>
        <authorList>
            <person name="Liu Y."/>
            <person name="Liu H."/>
            <person name="Wang H."/>
            <person name="Huang T."/>
            <person name="Liu B."/>
            <person name="Yang B."/>
            <person name="Yin L."/>
            <person name="Li B."/>
            <person name="Zhang Y."/>
            <person name="Zhang S."/>
            <person name="Jiang F."/>
            <person name="Zhang X."/>
            <person name="Ren Y."/>
            <person name="Wang B."/>
            <person name="Wang S."/>
            <person name="Lu Y."/>
            <person name="Wu K."/>
            <person name="Fan W."/>
            <person name="Wang G."/>
        </authorList>
    </citation>
    <scope>NUCLEOTIDE SEQUENCE</scope>
    <source>
        <strain evidence="1">12Hb</strain>
    </source>
</reference>
<name>A0A6A4JP14_APOLU</name>
<gene>
    <name evidence="1" type="ORF">GE061_019226</name>
</gene>
<sequence>MMRGVLLKGRPSFSLSSKKREIQEGLDLIGSAQDSRCLTFYIDVAFPLFSKCIFDIVFEYRRTSSVFAATYNYQQDITFRRRKLYRSKNIVPFQLGGWKSSHFSPIQHI</sequence>
<organism evidence="1 2">
    <name type="scientific">Apolygus lucorum</name>
    <name type="common">Small green plant bug</name>
    <name type="synonym">Lygocoris lucorum</name>
    <dbReference type="NCBI Taxonomy" id="248454"/>
    <lineage>
        <taxon>Eukaryota</taxon>
        <taxon>Metazoa</taxon>
        <taxon>Ecdysozoa</taxon>
        <taxon>Arthropoda</taxon>
        <taxon>Hexapoda</taxon>
        <taxon>Insecta</taxon>
        <taxon>Pterygota</taxon>
        <taxon>Neoptera</taxon>
        <taxon>Paraneoptera</taxon>
        <taxon>Hemiptera</taxon>
        <taxon>Heteroptera</taxon>
        <taxon>Panheteroptera</taxon>
        <taxon>Cimicomorpha</taxon>
        <taxon>Miridae</taxon>
        <taxon>Mirini</taxon>
        <taxon>Apolygus</taxon>
    </lineage>
</organism>
<dbReference type="AlphaFoldDB" id="A0A6A4JP14"/>
<comment type="caution">
    <text evidence="1">The sequence shown here is derived from an EMBL/GenBank/DDBJ whole genome shotgun (WGS) entry which is preliminary data.</text>
</comment>
<protein>
    <submittedName>
        <fullName evidence="1">Uncharacterized protein</fullName>
    </submittedName>
</protein>
<dbReference type="Proteomes" id="UP000466442">
    <property type="component" value="Linkage Group LG9"/>
</dbReference>
<evidence type="ECO:0000313" key="1">
    <source>
        <dbReference type="EMBL" id="KAF6205059.1"/>
    </source>
</evidence>
<proteinExistence type="predicted"/>
<evidence type="ECO:0000313" key="2">
    <source>
        <dbReference type="Proteomes" id="UP000466442"/>
    </source>
</evidence>
<dbReference type="EMBL" id="WIXP02000009">
    <property type="protein sequence ID" value="KAF6205059.1"/>
    <property type="molecule type" value="Genomic_DNA"/>
</dbReference>